<dbReference type="EMBL" id="KK100396">
    <property type="protein sequence ID" value="KIZ06252.1"/>
    <property type="molecule type" value="Genomic_DNA"/>
</dbReference>
<feature type="compositionally biased region" description="Basic and acidic residues" evidence="2">
    <location>
        <begin position="7"/>
        <end position="25"/>
    </location>
</feature>
<evidence type="ECO:0000313" key="3">
    <source>
        <dbReference type="EMBL" id="KIZ06252.1"/>
    </source>
</evidence>
<dbReference type="Proteomes" id="UP000054498">
    <property type="component" value="Unassembled WGS sequence"/>
</dbReference>
<organism evidence="3 4">
    <name type="scientific">Monoraphidium neglectum</name>
    <dbReference type="NCBI Taxonomy" id="145388"/>
    <lineage>
        <taxon>Eukaryota</taxon>
        <taxon>Viridiplantae</taxon>
        <taxon>Chlorophyta</taxon>
        <taxon>core chlorophytes</taxon>
        <taxon>Chlorophyceae</taxon>
        <taxon>CS clade</taxon>
        <taxon>Sphaeropleales</taxon>
        <taxon>Selenastraceae</taxon>
        <taxon>Monoraphidium</taxon>
    </lineage>
</organism>
<feature type="coiled-coil region" evidence="1">
    <location>
        <begin position="162"/>
        <end position="193"/>
    </location>
</feature>
<evidence type="ECO:0000256" key="1">
    <source>
        <dbReference type="SAM" id="Coils"/>
    </source>
</evidence>
<gene>
    <name evidence="3" type="ORF">MNEG_1713</name>
</gene>
<dbReference type="STRING" id="145388.A0A0D2N156"/>
<dbReference type="RefSeq" id="XP_013905271.1">
    <property type="nucleotide sequence ID" value="XM_014049817.1"/>
</dbReference>
<dbReference type="KEGG" id="mng:MNEG_1713"/>
<accession>A0A0D2N156</accession>
<reference evidence="3 4" key="1">
    <citation type="journal article" date="2013" name="BMC Genomics">
        <title>Reconstruction of the lipid metabolism for the microalga Monoraphidium neglectum from its genome sequence reveals characteristics suitable for biofuel production.</title>
        <authorList>
            <person name="Bogen C."/>
            <person name="Al-Dilaimi A."/>
            <person name="Albersmeier A."/>
            <person name="Wichmann J."/>
            <person name="Grundmann M."/>
            <person name="Rupp O."/>
            <person name="Lauersen K.J."/>
            <person name="Blifernez-Klassen O."/>
            <person name="Kalinowski J."/>
            <person name="Goesmann A."/>
            <person name="Mussgnug J.H."/>
            <person name="Kruse O."/>
        </authorList>
    </citation>
    <scope>NUCLEOTIDE SEQUENCE [LARGE SCALE GENOMIC DNA]</scope>
    <source>
        <strain evidence="3 4">SAG 48.87</strain>
    </source>
</reference>
<dbReference type="OrthoDB" id="10668914at2759"/>
<protein>
    <submittedName>
        <fullName evidence="3">Uncharacterized protein</fullName>
    </submittedName>
</protein>
<keyword evidence="1" id="KW-0175">Coiled coil</keyword>
<sequence length="464" mass="49506">MAQQAHVDVRQERDEQQDARQQEAEETRLKELLYRAETERLQLQQRAGALERAGDVAAAAAEQLRARIAEGAAALAASERRCAELAAARQDLEARLAVAVREYTANDILAVGLRERIASLAQRLRESQDVCAGQAARIASFQGDMDALASSNASLTTVVAGLEGAQLRLQQLLEAAERAREQGELELADTRDRHRREEEGMRAAVAAARAEAEGAAAQAAEVGVQLAARQAELEEAGCRAREVEAELSDIRHLAILLAKTAQLQGAQALPPSDHAVWAATGALGGVQHTLDVVMSHLKAQESKVRAGVSQAELLQDRLTAESNERAVLAQDLRDAQLLYAKAVADREGFESRAAAAEAEKKLAAADLDRAKQQAAGDAARLRELQDSVLALTAQVAALQPLAPRVDTLEAENASLEGALERTDEALQVWLLHRAVACRILGKALLFIAAAGAVNTYGACVSPGV</sequence>
<feature type="coiled-coil region" evidence="1">
    <location>
        <begin position="61"/>
        <end position="102"/>
    </location>
</feature>
<keyword evidence="4" id="KW-1185">Reference proteome</keyword>
<evidence type="ECO:0000313" key="4">
    <source>
        <dbReference type="Proteomes" id="UP000054498"/>
    </source>
</evidence>
<dbReference type="AlphaFoldDB" id="A0A0D2N156"/>
<feature type="region of interest" description="Disordered" evidence="2">
    <location>
        <begin position="1"/>
        <end position="25"/>
    </location>
</feature>
<dbReference type="GeneID" id="25734591"/>
<feature type="coiled-coil region" evidence="1">
    <location>
        <begin position="353"/>
        <end position="425"/>
    </location>
</feature>
<evidence type="ECO:0000256" key="2">
    <source>
        <dbReference type="SAM" id="MobiDB-lite"/>
    </source>
</evidence>
<name>A0A0D2N156_9CHLO</name>
<proteinExistence type="predicted"/>